<name>A0ACD2ZZT7_9AGAR</name>
<evidence type="ECO:0000313" key="2">
    <source>
        <dbReference type="Proteomes" id="UP000308600"/>
    </source>
</evidence>
<accession>A0ACD2ZZT7</accession>
<reference evidence="1 2" key="1">
    <citation type="journal article" date="2019" name="Nat. Ecol. Evol.">
        <title>Megaphylogeny resolves global patterns of mushroom evolution.</title>
        <authorList>
            <person name="Varga T."/>
            <person name="Krizsan K."/>
            <person name="Foldi C."/>
            <person name="Dima B."/>
            <person name="Sanchez-Garcia M."/>
            <person name="Sanchez-Ramirez S."/>
            <person name="Szollosi G.J."/>
            <person name="Szarkandi J.G."/>
            <person name="Papp V."/>
            <person name="Albert L."/>
            <person name="Andreopoulos W."/>
            <person name="Angelini C."/>
            <person name="Antonin V."/>
            <person name="Barry K.W."/>
            <person name="Bougher N.L."/>
            <person name="Buchanan P."/>
            <person name="Buyck B."/>
            <person name="Bense V."/>
            <person name="Catcheside P."/>
            <person name="Chovatia M."/>
            <person name="Cooper J."/>
            <person name="Damon W."/>
            <person name="Desjardin D."/>
            <person name="Finy P."/>
            <person name="Geml J."/>
            <person name="Haridas S."/>
            <person name="Hughes K."/>
            <person name="Justo A."/>
            <person name="Karasinski D."/>
            <person name="Kautmanova I."/>
            <person name="Kiss B."/>
            <person name="Kocsube S."/>
            <person name="Kotiranta H."/>
            <person name="LaButti K.M."/>
            <person name="Lechner B.E."/>
            <person name="Liimatainen K."/>
            <person name="Lipzen A."/>
            <person name="Lukacs Z."/>
            <person name="Mihaltcheva S."/>
            <person name="Morgado L.N."/>
            <person name="Niskanen T."/>
            <person name="Noordeloos M.E."/>
            <person name="Ohm R.A."/>
            <person name="Ortiz-Santana B."/>
            <person name="Ovrebo C."/>
            <person name="Racz N."/>
            <person name="Riley R."/>
            <person name="Savchenko A."/>
            <person name="Shiryaev A."/>
            <person name="Soop K."/>
            <person name="Spirin V."/>
            <person name="Szebenyi C."/>
            <person name="Tomsovsky M."/>
            <person name="Tulloss R.E."/>
            <person name="Uehling J."/>
            <person name="Grigoriev I.V."/>
            <person name="Vagvolgyi C."/>
            <person name="Papp T."/>
            <person name="Martin F.M."/>
            <person name="Miettinen O."/>
            <person name="Hibbett D.S."/>
            <person name="Nagy L.G."/>
        </authorList>
    </citation>
    <scope>NUCLEOTIDE SEQUENCE [LARGE SCALE GENOMIC DNA]</scope>
    <source>
        <strain evidence="1 2">NL-1719</strain>
    </source>
</reference>
<dbReference type="Proteomes" id="UP000308600">
    <property type="component" value="Unassembled WGS sequence"/>
</dbReference>
<keyword evidence="2" id="KW-1185">Reference proteome</keyword>
<proteinExistence type="predicted"/>
<dbReference type="EMBL" id="ML209078">
    <property type="protein sequence ID" value="TFK59108.1"/>
    <property type="molecule type" value="Genomic_DNA"/>
</dbReference>
<sequence>MLQVIYRDGSSFRASDSFVRKWLHDSLHWSIRKETRAAQKLPENWEDQSLMVGSDQTGIVYCPGGSLTWADTGAKQVAVVGKEEKRAFTALVSISWSGVMLPVQAIYAGKTDRTETYWSNFHTMKLFKSLWMIDLYAPHRSEEFREWMNKKHPTIILDYVPGGCIPTMRCRDSTALQAFS</sequence>
<gene>
    <name evidence="1" type="ORF">BDN72DRAFT_873088</name>
</gene>
<protein>
    <submittedName>
        <fullName evidence="1">Uncharacterized protein</fullName>
    </submittedName>
</protein>
<evidence type="ECO:0000313" key="1">
    <source>
        <dbReference type="EMBL" id="TFK59108.1"/>
    </source>
</evidence>
<organism evidence="1 2">
    <name type="scientific">Pluteus cervinus</name>
    <dbReference type="NCBI Taxonomy" id="181527"/>
    <lineage>
        <taxon>Eukaryota</taxon>
        <taxon>Fungi</taxon>
        <taxon>Dikarya</taxon>
        <taxon>Basidiomycota</taxon>
        <taxon>Agaricomycotina</taxon>
        <taxon>Agaricomycetes</taxon>
        <taxon>Agaricomycetidae</taxon>
        <taxon>Agaricales</taxon>
        <taxon>Pluteineae</taxon>
        <taxon>Pluteaceae</taxon>
        <taxon>Pluteus</taxon>
    </lineage>
</organism>